<keyword evidence="4" id="KW-1185">Reference proteome</keyword>
<comment type="caution">
    <text evidence="3">The sequence shown here is derived from an EMBL/GenBank/DDBJ whole genome shotgun (WGS) entry which is preliminary data.</text>
</comment>
<protein>
    <recommendedName>
        <fullName evidence="2">C2H2-type domain-containing protein</fullName>
    </recommendedName>
</protein>
<evidence type="ECO:0000259" key="2">
    <source>
        <dbReference type="PROSITE" id="PS00028"/>
    </source>
</evidence>
<dbReference type="PROSITE" id="PS00028">
    <property type="entry name" value="ZINC_FINGER_C2H2_1"/>
    <property type="match status" value="1"/>
</dbReference>
<feature type="compositionally biased region" description="Acidic residues" evidence="1">
    <location>
        <begin position="172"/>
        <end position="188"/>
    </location>
</feature>
<dbReference type="AlphaFoldDB" id="A0A9J6C6W9"/>
<evidence type="ECO:0000313" key="4">
    <source>
        <dbReference type="Proteomes" id="UP001107558"/>
    </source>
</evidence>
<dbReference type="Proteomes" id="UP001107558">
    <property type="component" value="Chromosome 2"/>
</dbReference>
<reference evidence="3" key="1">
    <citation type="submission" date="2021-03" db="EMBL/GenBank/DDBJ databases">
        <title>Chromosome level genome of the anhydrobiotic midge Polypedilum vanderplanki.</title>
        <authorList>
            <person name="Yoshida Y."/>
            <person name="Kikawada T."/>
            <person name="Gusev O."/>
        </authorList>
    </citation>
    <scope>NUCLEOTIDE SEQUENCE</scope>
    <source>
        <strain evidence="3">NIAS01</strain>
        <tissue evidence="3">Whole body or cell culture</tissue>
    </source>
</reference>
<dbReference type="InterPro" id="IPR013087">
    <property type="entry name" value="Znf_C2H2_type"/>
</dbReference>
<evidence type="ECO:0000256" key="1">
    <source>
        <dbReference type="SAM" id="MobiDB-lite"/>
    </source>
</evidence>
<name>A0A9J6C6W9_POLVA</name>
<sequence length="366" mass="43145">MRFVIQILQCSLNILMFTFEADIKLFSELIMDGYLMETNDEYLDKQFRKEFLTQSKRLACGDKKVLIFTRKLENFKYIYSCNLCGVLVGSEAYLDRHLNDKTHKELMKLDVLPYRSFMAGALISNEKMQIEPNYDPINSLQHMLKTMNIDNNREFESNDFKSYFKIDHDSNESSDMEYQDSSTGDEENEYKKRKKNQKKILRSHKRFERKRIRALEKSGIYNLVIQKRRKFSGSKFILPTLEDYDFPKEPEPSFMTLCRHLVTLERFIDNITMTRIRQLFTKSIELEREEFGLSDTIIDSEILKFLHSIQSSIEKNSSPFKPHQIIDAFTRALYYLTMNYAGSYAGCQDEDMNDDGYDGDGDVSII</sequence>
<evidence type="ECO:0000313" key="3">
    <source>
        <dbReference type="EMBL" id="KAG5677366.1"/>
    </source>
</evidence>
<feature type="domain" description="C2H2-type" evidence="2">
    <location>
        <begin position="81"/>
        <end position="103"/>
    </location>
</feature>
<feature type="region of interest" description="Disordered" evidence="1">
    <location>
        <begin position="171"/>
        <end position="197"/>
    </location>
</feature>
<gene>
    <name evidence="3" type="ORF">PVAND_007130</name>
</gene>
<accession>A0A9J6C6W9</accession>
<organism evidence="3 4">
    <name type="scientific">Polypedilum vanderplanki</name>
    <name type="common">Sleeping chironomid midge</name>
    <dbReference type="NCBI Taxonomy" id="319348"/>
    <lineage>
        <taxon>Eukaryota</taxon>
        <taxon>Metazoa</taxon>
        <taxon>Ecdysozoa</taxon>
        <taxon>Arthropoda</taxon>
        <taxon>Hexapoda</taxon>
        <taxon>Insecta</taxon>
        <taxon>Pterygota</taxon>
        <taxon>Neoptera</taxon>
        <taxon>Endopterygota</taxon>
        <taxon>Diptera</taxon>
        <taxon>Nematocera</taxon>
        <taxon>Chironomoidea</taxon>
        <taxon>Chironomidae</taxon>
        <taxon>Chironominae</taxon>
        <taxon>Polypedilum</taxon>
        <taxon>Polypedilum</taxon>
    </lineage>
</organism>
<dbReference type="EMBL" id="JADBJN010000002">
    <property type="protein sequence ID" value="KAG5677366.1"/>
    <property type="molecule type" value="Genomic_DNA"/>
</dbReference>
<dbReference type="OrthoDB" id="10654790at2759"/>
<proteinExistence type="predicted"/>